<gene>
    <name evidence="1" type="ORF">RchiOBHm_Chr2g0137901</name>
    <name evidence="2" type="ORF">RchiOBHm_Chr2g0137911</name>
</gene>
<dbReference type="EMBL" id="PDCK01000040">
    <property type="protein sequence ID" value="PRQ50861.1"/>
    <property type="molecule type" value="Genomic_DNA"/>
</dbReference>
<dbReference type="Gramene" id="PRQ50861">
    <property type="protein sequence ID" value="PRQ50861"/>
    <property type="gene ID" value="RchiOBHm_Chr2g0137901"/>
</dbReference>
<organism evidence="2 3">
    <name type="scientific">Rosa chinensis</name>
    <name type="common">China rose</name>
    <dbReference type="NCBI Taxonomy" id="74649"/>
    <lineage>
        <taxon>Eukaryota</taxon>
        <taxon>Viridiplantae</taxon>
        <taxon>Streptophyta</taxon>
        <taxon>Embryophyta</taxon>
        <taxon>Tracheophyta</taxon>
        <taxon>Spermatophyta</taxon>
        <taxon>Magnoliopsida</taxon>
        <taxon>eudicotyledons</taxon>
        <taxon>Gunneridae</taxon>
        <taxon>Pentapetalae</taxon>
        <taxon>rosids</taxon>
        <taxon>fabids</taxon>
        <taxon>Rosales</taxon>
        <taxon>Rosaceae</taxon>
        <taxon>Rosoideae</taxon>
        <taxon>Rosoideae incertae sedis</taxon>
        <taxon>Rosa</taxon>
    </lineage>
</organism>
<dbReference type="Proteomes" id="UP000238479">
    <property type="component" value="Chromosome 2"/>
</dbReference>
<accession>A0A2P6RWP6</accession>
<dbReference type="AlphaFoldDB" id="A0A2P6RWP6"/>
<comment type="caution">
    <text evidence="2">The sequence shown here is derived from an EMBL/GenBank/DDBJ whole genome shotgun (WGS) entry which is preliminary data.</text>
</comment>
<dbReference type="Gramene" id="PRQ50862">
    <property type="protein sequence ID" value="PRQ50862"/>
    <property type="gene ID" value="RchiOBHm_Chr2g0137911"/>
</dbReference>
<dbReference type="EMBL" id="PDCK01000040">
    <property type="protein sequence ID" value="PRQ50862.1"/>
    <property type="molecule type" value="Genomic_DNA"/>
</dbReference>
<evidence type="ECO:0000313" key="1">
    <source>
        <dbReference type="EMBL" id="PRQ50861.1"/>
    </source>
</evidence>
<evidence type="ECO:0000313" key="3">
    <source>
        <dbReference type="Proteomes" id="UP000238479"/>
    </source>
</evidence>
<reference evidence="2 3" key="1">
    <citation type="journal article" date="2018" name="Nat. Genet.">
        <title>The Rosa genome provides new insights in the design of modern roses.</title>
        <authorList>
            <person name="Bendahmane M."/>
        </authorList>
    </citation>
    <scope>NUCLEOTIDE SEQUENCE [LARGE SCALE GENOMIC DNA]</scope>
    <source>
        <strain evidence="3">cv. Old Blush</strain>
    </source>
</reference>
<evidence type="ECO:0000313" key="2">
    <source>
        <dbReference type="EMBL" id="PRQ50862.1"/>
    </source>
</evidence>
<proteinExistence type="predicted"/>
<sequence length="52" mass="5911">MNDHVFLGDSTKERRLFMNSLSFVDSKHSGPCISLLKTTGTARMRCIPELRL</sequence>
<protein>
    <submittedName>
        <fullName evidence="2">Uncharacterized protein</fullName>
    </submittedName>
</protein>
<keyword evidence="3" id="KW-1185">Reference proteome</keyword>
<name>A0A2P6RWP6_ROSCH</name>